<sequence length="428" mass="48982">MEVSELLSRKSPEDIRIVTPTPVISTVKSNQNITNINITTQTPPANISSTNSDLQVFQKGSQITTLVSNNCLESKEPALLPVRSKSSLSNVSSTHIPAPSQGGEYNCHKNQYNRHKHRSSRSGLQPSLSSQTLDNSDKITYRKHNYHHHHREKDYSSETNSAVEQVTRYHKKKNENHRYSADFAKTNSDKEYTNDIMDQSFKKATKIVHELTRNRDPILYEKHRQKCLMASEKYNSDILKHYNSRKSTSVLDFRSEIHIGPKYSDSKSVGDLDAIETVRSTDRMYKKIQDSRSVKSLDFDSDCNSTSTSCRGNEQTKSVDYTSEPTSDSRKLSCYQGYYENNIKPRPTPPKKPLRLSLHKTHSLQSVETNSDSQCKGDRKSLKRNYKGEIPVINYKSFEQNGDVNGQQQLKWNYRKGLENNLENGSWC</sequence>
<feature type="compositionally biased region" description="Low complexity" evidence="1">
    <location>
        <begin position="84"/>
        <end position="93"/>
    </location>
</feature>
<dbReference type="AlphaFoldDB" id="A0AAV8ZPQ3"/>
<keyword evidence="3" id="KW-1185">Reference proteome</keyword>
<evidence type="ECO:0000313" key="2">
    <source>
        <dbReference type="EMBL" id="KAJ8966971.1"/>
    </source>
</evidence>
<feature type="compositionally biased region" description="Polar residues" evidence="1">
    <location>
        <begin position="363"/>
        <end position="374"/>
    </location>
</feature>
<protein>
    <submittedName>
        <fullName evidence="2">Uncharacterized protein</fullName>
    </submittedName>
</protein>
<organism evidence="2 3">
    <name type="scientific">Rhamnusium bicolor</name>
    <dbReference type="NCBI Taxonomy" id="1586634"/>
    <lineage>
        <taxon>Eukaryota</taxon>
        <taxon>Metazoa</taxon>
        <taxon>Ecdysozoa</taxon>
        <taxon>Arthropoda</taxon>
        <taxon>Hexapoda</taxon>
        <taxon>Insecta</taxon>
        <taxon>Pterygota</taxon>
        <taxon>Neoptera</taxon>
        <taxon>Endopterygota</taxon>
        <taxon>Coleoptera</taxon>
        <taxon>Polyphaga</taxon>
        <taxon>Cucujiformia</taxon>
        <taxon>Chrysomeloidea</taxon>
        <taxon>Cerambycidae</taxon>
        <taxon>Lepturinae</taxon>
        <taxon>Rhagiini</taxon>
        <taxon>Rhamnusium</taxon>
    </lineage>
</organism>
<evidence type="ECO:0000256" key="1">
    <source>
        <dbReference type="SAM" id="MobiDB-lite"/>
    </source>
</evidence>
<feature type="region of interest" description="Disordered" evidence="1">
    <location>
        <begin position="83"/>
        <end position="136"/>
    </location>
</feature>
<dbReference type="Proteomes" id="UP001162156">
    <property type="component" value="Unassembled WGS sequence"/>
</dbReference>
<gene>
    <name evidence="2" type="ORF">NQ314_003194</name>
</gene>
<reference evidence="2" key="1">
    <citation type="journal article" date="2023" name="Insect Mol. Biol.">
        <title>Genome sequencing provides insights into the evolution of gene families encoding plant cell wall-degrading enzymes in longhorned beetles.</title>
        <authorList>
            <person name="Shin N.R."/>
            <person name="Okamura Y."/>
            <person name="Kirsch R."/>
            <person name="Pauchet Y."/>
        </authorList>
    </citation>
    <scope>NUCLEOTIDE SEQUENCE</scope>
    <source>
        <strain evidence="2">RBIC_L_NR</strain>
    </source>
</reference>
<dbReference type="EMBL" id="JANEYF010000911">
    <property type="protein sequence ID" value="KAJ8966971.1"/>
    <property type="molecule type" value="Genomic_DNA"/>
</dbReference>
<feature type="compositionally biased region" description="Basic residues" evidence="1">
    <location>
        <begin position="111"/>
        <end position="120"/>
    </location>
</feature>
<feature type="region of interest" description="Disordered" evidence="1">
    <location>
        <begin position="361"/>
        <end position="381"/>
    </location>
</feature>
<accession>A0AAV8ZPQ3</accession>
<comment type="caution">
    <text evidence="2">The sequence shown here is derived from an EMBL/GenBank/DDBJ whole genome shotgun (WGS) entry which is preliminary data.</text>
</comment>
<feature type="compositionally biased region" description="Low complexity" evidence="1">
    <location>
        <begin position="121"/>
        <end position="131"/>
    </location>
</feature>
<feature type="compositionally biased region" description="Polar residues" evidence="1">
    <location>
        <begin position="302"/>
        <end position="326"/>
    </location>
</feature>
<proteinExistence type="predicted"/>
<evidence type="ECO:0000313" key="3">
    <source>
        <dbReference type="Proteomes" id="UP001162156"/>
    </source>
</evidence>
<feature type="region of interest" description="Disordered" evidence="1">
    <location>
        <begin position="297"/>
        <end position="329"/>
    </location>
</feature>
<name>A0AAV8ZPQ3_9CUCU</name>